<reference evidence="2" key="1">
    <citation type="journal article" date="2019" name="Int. J. Syst. Evol. Microbiol.">
        <title>The Global Catalogue of Microorganisms (GCM) 10K type strain sequencing project: providing services to taxonomists for standard genome sequencing and annotation.</title>
        <authorList>
            <consortium name="The Broad Institute Genomics Platform"/>
            <consortium name="The Broad Institute Genome Sequencing Center for Infectious Disease"/>
            <person name="Wu L."/>
            <person name="Ma J."/>
        </authorList>
    </citation>
    <scope>NUCLEOTIDE SEQUENCE [LARGE SCALE GENOMIC DNA]</scope>
    <source>
        <strain evidence="2">CCUG 43111</strain>
    </source>
</reference>
<protein>
    <submittedName>
        <fullName evidence="1">Carboxypeptidase-like regulatory domain-containing protein</fullName>
    </submittedName>
</protein>
<accession>A0ABW0MN87</accession>
<dbReference type="RefSeq" id="WP_379755886.1">
    <property type="nucleotide sequence ID" value="NZ_JBHSMR010000013.1"/>
</dbReference>
<keyword evidence="2" id="KW-1185">Reference proteome</keyword>
<dbReference type="Proteomes" id="UP001596101">
    <property type="component" value="Unassembled WGS sequence"/>
</dbReference>
<sequence length="218" mass="24343">MRLVPFAMALVFATGCYPRPGSGHGRVLDALSRQPVPGATVKVTCATYEFSHRSYTETRTAMSRAPDGAFFVDPVDFRRCGDIWANAAKPGYAPNNTSLSNVSEELNRIPEIVYLIDDRDVPMLTLRSIEREIPLYEFQAGPDALRHFTGTYVSFMKSREIAGTPELDAWVRAHYCERLRATDALLSDAERASLDPRHTVGYPGADSYQKDVLPYCSR</sequence>
<dbReference type="EMBL" id="JBHSMR010000013">
    <property type="protein sequence ID" value="MFC5479065.1"/>
    <property type="molecule type" value="Genomic_DNA"/>
</dbReference>
<evidence type="ECO:0000313" key="1">
    <source>
        <dbReference type="EMBL" id="MFC5479065.1"/>
    </source>
</evidence>
<gene>
    <name evidence="1" type="ORF">ACFPQ5_12725</name>
</gene>
<dbReference type="PROSITE" id="PS51257">
    <property type="entry name" value="PROKAR_LIPOPROTEIN"/>
    <property type="match status" value="1"/>
</dbReference>
<comment type="caution">
    <text evidence="1">The sequence shown here is derived from an EMBL/GenBank/DDBJ whole genome shotgun (WGS) entry which is preliminary data.</text>
</comment>
<proteinExistence type="predicted"/>
<name>A0ABW0MN87_9BURK</name>
<organism evidence="1 2">
    <name type="scientific">Massilia suwonensis</name>
    <dbReference type="NCBI Taxonomy" id="648895"/>
    <lineage>
        <taxon>Bacteria</taxon>
        <taxon>Pseudomonadati</taxon>
        <taxon>Pseudomonadota</taxon>
        <taxon>Betaproteobacteria</taxon>
        <taxon>Burkholderiales</taxon>
        <taxon>Oxalobacteraceae</taxon>
        <taxon>Telluria group</taxon>
        <taxon>Massilia</taxon>
    </lineage>
</organism>
<evidence type="ECO:0000313" key="2">
    <source>
        <dbReference type="Proteomes" id="UP001596101"/>
    </source>
</evidence>